<name>A0A1H9XYP7_9PSEU</name>
<dbReference type="RefSeq" id="WP_090074482.1">
    <property type="nucleotide sequence ID" value="NZ_FOFT01000027.1"/>
</dbReference>
<dbReference type="OrthoDB" id="643483at2"/>
<evidence type="ECO:0000256" key="2">
    <source>
        <dbReference type="ARBA" id="ARBA00000751"/>
    </source>
</evidence>
<dbReference type="Proteomes" id="UP000199028">
    <property type="component" value="Unassembled WGS sequence"/>
</dbReference>
<evidence type="ECO:0000256" key="1">
    <source>
        <dbReference type="ARBA" id="ARBA00000022"/>
    </source>
</evidence>
<dbReference type="SUPFAM" id="SSF102405">
    <property type="entry name" value="MCP/YpsA-like"/>
    <property type="match status" value="1"/>
</dbReference>
<comment type="catalytic activity">
    <reaction evidence="1">
        <text>5-amino-6-(5-phospho-D-ribosylamino)uracil + H2O = 5,6-diaminouracil + D-ribose 5-phosphate</text>
        <dbReference type="Rhea" id="RHEA:55020"/>
        <dbReference type="ChEBI" id="CHEBI:15377"/>
        <dbReference type="ChEBI" id="CHEBI:46252"/>
        <dbReference type="ChEBI" id="CHEBI:58453"/>
        <dbReference type="ChEBI" id="CHEBI:78346"/>
    </reaction>
</comment>
<dbReference type="Pfam" id="PF08719">
    <property type="entry name" value="NADAR"/>
    <property type="match status" value="1"/>
</dbReference>
<dbReference type="Pfam" id="PF06908">
    <property type="entry name" value="YpsA"/>
    <property type="match status" value="1"/>
</dbReference>
<protein>
    <recommendedName>
        <fullName evidence="3">NADAR domain-containing protein</fullName>
    </recommendedName>
</protein>
<evidence type="ECO:0000313" key="5">
    <source>
        <dbReference type="Proteomes" id="UP000199028"/>
    </source>
</evidence>
<dbReference type="CDD" id="cd15457">
    <property type="entry name" value="NADAR"/>
    <property type="match status" value="1"/>
</dbReference>
<dbReference type="SUPFAM" id="SSF143990">
    <property type="entry name" value="YbiA-like"/>
    <property type="match status" value="1"/>
</dbReference>
<keyword evidence="5" id="KW-1185">Reference proteome</keyword>
<comment type="catalytic activity">
    <reaction evidence="2">
        <text>2,5-diamino-6-hydroxy-4-(5-phosphoribosylamino)-pyrimidine + H2O = 2,5,6-triamino-4-hydroxypyrimidine + D-ribose 5-phosphate</text>
        <dbReference type="Rhea" id="RHEA:23436"/>
        <dbReference type="ChEBI" id="CHEBI:15377"/>
        <dbReference type="ChEBI" id="CHEBI:58614"/>
        <dbReference type="ChEBI" id="CHEBI:78346"/>
        <dbReference type="ChEBI" id="CHEBI:137796"/>
    </reaction>
</comment>
<evidence type="ECO:0000259" key="3">
    <source>
        <dbReference type="Pfam" id="PF08719"/>
    </source>
</evidence>
<organism evidence="4 5">
    <name type="scientific">Lentzea flaviverrucosa</name>
    <dbReference type="NCBI Taxonomy" id="200379"/>
    <lineage>
        <taxon>Bacteria</taxon>
        <taxon>Bacillati</taxon>
        <taxon>Actinomycetota</taxon>
        <taxon>Actinomycetes</taxon>
        <taxon>Pseudonocardiales</taxon>
        <taxon>Pseudonocardiaceae</taxon>
        <taxon>Lentzea</taxon>
    </lineage>
</organism>
<accession>A0A1H9XYP7</accession>
<sequence length="326" mass="36749">MPIDLTTTDDTQLGVINGFESQFNWLSNFHPSPLTWDGHTFATAEAAFAAGKTLDPALRAQIAAEESPLKAKQLGRRLALRPQWDERYRHNVMGEVLAAKFAEPGLHAKLTATGDRLLIERNDWHDDFWGDCSCPRHRTKLGRNMLGLALMQLRSRLAGTAEDHWPRVALTGHRDIPSQCLEWTLSELARVTVKLRDGHGTRIAISGGARGSDLWWADTAADAGLAVWLYQPFPQQPDRWPAQWQQHHQRVRDRADRVAVLGSVYRTSLLFDRNDWMIRDSNALVAVVDPQHRGGGTHAAVTSALYNTPVIRIDIRVRDTRIIMPR</sequence>
<dbReference type="InterPro" id="IPR012816">
    <property type="entry name" value="NADAR"/>
</dbReference>
<dbReference type="EMBL" id="FOFT01000027">
    <property type="protein sequence ID" value="SES51204.1"/>
    <property type="molecule type" value="Genomic_DNA"/>
</dbReference>
<dbReference type="AlphaFoldDB" id="A0A1H9XYP7"/>
<feature type="domain" description="NADAR" evidence="3">
    <location>
        <begin position="22"/>
        <end position="157"/>
    </location>
</feature>
<gene>
    <name evidence="4" type="ORF">SAMN05216195_12720</name>
</gene>
<dbReference type="Gene3D" id="3.40.50.450">
    <property type="match status" value="1"/>
</dbReference>
<reference evidence="5" key="1">
    <citation type="submission" date="2016-10" db="EMBL/GenBank/DDBJ databases">
        <authorList>
            <person name="Varghese N."/>
            <person name="Submissions S."/>
        </authorList>
    </citation>
    <scope>NUCLEOTIDE SEQUENCE [LARGE SCALE GENOMIC DNA]</scope>
    <source>
        <strain evidence="5">CGMCC 4.578</strain>
    </source>
</reference>
<dbReference type="InterPro" id="IPR010697">
    <property type="entry name" value="YspA"/>
</dbReference>
<proteinExistence type="predicted"/>
<dbReference type="InterPro" id="IPR037238">
    <property type="entry name" value="YbiA-like_sf"/>
</dbReference>
<evidence type="ECO:0000313" key="4">
    <source>
        <dbReference type="EMBL" id="SES51204.1"/>
    </source>
</evidence>
<dbReference type="Gene3D" id="1.10.357.40">
    <property type="entry name" value="YbiA-like"/>
    <property type="match status" value="1"/>
</dbReference>
<dbReference type="NCBIfam" id="TIGR02464">
    <property type="entry name" value="ribofla_fusion"/>
    <property type="match status" value="1"/>
</dbReference>